<protein>
    <recommendedName>
        <fullName evidence="7">Chaperone protein DnaK</fullName>
    </recommendedName>
    <alternativeName>
        <fullName evidence="7">HSP70</fullName>
    </alternativeName>
    <alternativeName>
        <fullName evidence="7">Heat shock 70 kDa protein</fullName>
    </alternativeName>
    <alternativeName>
        <fullName evidence="7">Heat shock protein 70</fullName>
    </alternativeName>
</protein>
<keyword evidence="6 7" id="KW-0143">Chaperone</keyword>
<dbReference type="GO" id="GO:0140662">
    <property type="term" value="F:ATP-dependent protein folding chaperone"/>
    <property type="evidence" value="ECO:0007669"/>
    <property type="project" value="InterPro"/>
</dbReference>
<evidence type="ECO:0000256" key="7">
    <source>
        <dbReference type="HAMAP-Rule" id="MF_00332"/>
    </source>
</evidence>
<keyword evidence="4 7" id="KW-0067">ATP-binding</keyword>
<keyword evidence="3 7" id="KW-0547">Nucleotide-binding</keyword>
<dbReference type="InterPro" id="IPR029047">
    <property type="entry name" value="HSP70_peptide-bd_sf"/>
</dbReference>
<evidence type="ECO:0000256" key="3">
    <source>
        <dbReference type="ARBA" id="ARBA00022741"/>
    </source>
</evidence>
<comment type="induction">
    <text evidence="7">By stress conditions e.g. heat shock.</text>
</comment>
<dbReference type="NCBIfam" id="NF001413">
    <property type="entry name" value="PRK00290.1"/>
    <property type="match status" value="1"/>
</dbReference>
<dbReference type="HAMAP" id="MF_00332">
    <property type="entry name" value="DnaK"/>
    <property type="match status" value="1"/>
</dbReference>
<accession>A0A6J4VAR0</accession>
<feature type="modified residue" description="Phosphothreonine; by autocatalysis" evidence="7">
    <location>
        <position position="195"/>
    </location>
</feature>
<dbReference type="EMBL" id="CADCWP010000153">
    <property type="protein sequence ID" value="CAA9573638.1"/>
    <property type="molecule type" value="Genomic_DNA"/>
</dbReference>
<feature type="compositionally biased region" description="Low complexity" evidence="9">
    <location>
        <begin position="587"/>
        <end position="603"/>
    </location>
</feature>
<dbReference type="SUPFAM" id="SSF100920">
    <property type="entry name" value="Heat shock protein 70kD (HSP70), peptide-binding domain"/>
    <property type="match status" value="1"/>
</dbReference>
<dbReference type="Gene3D" id="2.60.34.10">
    <property type="entry name" value="Substrate Binding Domain Of DNAk, Chain A, domain 1"/>
    <property type="match status" value="1"/>
</dbReference>
<dbReference type="InterPro" id="IPR013126">
    <property type="entry name" value="Hsp_70_fam"/>
</dbReference>
<dbReference type="InterPro" id="IPR012725">
    <property type="entry name" value="Chaperone_DnaK"/>
</dbReference>
<dbReference type="Pfam" id="PF00012">
    <property type="entry name" value="HSP70"/>
    <property type="match status" value="1"/>
</dbReference>
<dbReference type="AlphaFoldDB" id="A0A6J4VAR0"/>
<evidence type="ECO:0000256" key="8">
    <source>
        <dbReference type="RuleBase" id="RU003322"/>
    </source>
</evidence>
<proteinExistence type="evidence at transcript level"/>
<comment type="function">
    <text evidence="7">Acts as a chaperone.</text>
</comment>
<evidence type="ECO:0000256" key="2">
    <source>
        <dbReference type="ARBA" id="ARBA00022553"/>
    </source>
</evidence>
<dbReference type="FunFam" id="2.60.34.10:FF:000014">
    <property type="entry name" value="Chaperone protein DnaK HSP70"/>
    <property type="match status" value="1"/>
</dbReference>
<dbReference type="PROSITE" id="PS00297">
    <property type="entry name" value="HSP70_1"/>
    <property type="match status" value="1"/>
</dbReference>
<dbReference type="CDD" id="cd10234">
    <property type="entry name" value="ASKHA_NBD_HSP70_DnaK-like"/>
    <property type="match status" value="1"/>
</dbReference>
<sequence>MARAVGIDLGTTNSVIAVMEGGEPTVLVNSEGNRTTPSVVAFKGEQRLTGQVAKRQAVLNAKGTLFEVKRYMGRTWDEVKEEAERSPYEVVRGDDGGVRFVVEGKQYTPEEISAMVLQKLVEDASATLGEKVTKAVITVPAYFNNSQREATQNAGRIAGLEVLRIVNEPTAAALAYGLEKKGNETVLVFDLGGGTFDVSVLEVGDGVFEVRSTNGDTHLGGSDFDYAVVGWLADDFKKEYGVDLRKDKQALQRLLEAAEKAKIELSGIPETTISLPFIALDPASNAPLYLEKRLSRSKFEELITPLLNRVRGPVESALRDAKLTKNDIDEVILVGGSTRVPAVKKLVQEALGKAPNQSVNPDEVVALGAAVQAGVLTGDVEDIVLLDVTPLSLGVETKGGVFTKLVDRNTAIPVRKTETFTTAEMNQTGVEVHVLQGERPLATDNKSLGRFKLDGIPPMMAGMPQIEISYDIDANGILHVTAKEKSTGKEASITIQNTTTLSEDEVDRMVKDAEANAERDREAREHIEAKNTLDGLRVQAQRAVDESTADDEAKQPVKRAIAEAESAIDSGAPKSRLEELGRELSEKLVALQQAAPPAEDAPQGNEQGAQPQGQDDDVVDADFKPAG</sequence>
<feature type="compositionally biased region" description="Basic and acidic residues" evidence="9">
    <location>
        <begin position="575"/>
        <end position="586"/>
    </location>
</feature>
<dbReference type="PRINTS" id="PR00301">
    <property type="entry name" value="HEATSHOCK70"/>
</dbReference>
<dbReference type="Gene3D" id="3.30.420.40">
    <property type="match status" value="2"/>
</dbReference>
<evidence type="ECO:0000256" key="4">
    <source>
        <dbReference type="ARBA" id="ARBA00022840"/>
    </source>
</evidence>
<dbReference type="NCBIfam" id="TIGR02350">
    <property type="entry name" value="prok_dnaK"/>
    <property type="match status" value="1"/>
</dbReference>
<evidence type="ECO:0000256" key="9">
    <source>
        <dbReference type="SAM" id="MobiDB-lite"/>
    </source>
</evidence>
<dbReference type="InterPro" id="IPR043129">
    <property type="entry name" value="ATPase_NBD"/>
</dbReference>
<name>A0A6J4VAR0_9DEIN</name>
<evidence type="ECO:0000256" key="1">
    <source>
        <dbReference type="ARBA" id="ARBA00007381"/>
    </source>
</evidence>
<dbReference type="SUPFAM" id="SSF53067">
    <property type="entry name" value="Actin-like ATPase domain"/>
    <property type="match status" value="2"/>
</dbReference>
<organism evidence="10">
    <name type="scientific">uncultured Truepera sp</name>
    <dbReference type="NCBI Taxonomy" id="543023"/>
    <lineage>
        <taxon>Bacteria</taxon>
        <taxon>Thermotogati</taxon>
        <taxon>Deinococcota</taxon>
        <taxon>Deinococci</taxon>
        <taxon>Trueperales</taxon>
        <taxon>Trueperaceae</taxon>
        <taxon>Truepera</taxon>
        <taxon>environmental samples</taxon>
    </lineage>
</organism>
<dbReference type="InterPro" id="IPR018181">
    <property type="entry name" value="Heat_shock_70_CS"/>
</dbReference>
<feature type="region of interest" description="Disordered" evidence="9">
    <location>
        <begin position="564"/>
        <end position="627"/>
    </location>
</feature>
<dbReference type="FunFam" id="3.30.420.40:FF:000004">
    <property type="entry name" value="Molecular chaperone DnaK"/>
    <property type="match status" value="1"/>
</dbReference>
<keyword evidence="5 7" id="KW-0346">Stress response</keyword>
<gene>
    <name evidence="7" type="primary">dnaK</name>
    <name evidence="10" type="ORF">AVDCRST_MAG86-2038</name>
</gene>
<keyword evidence="2 7" id="KW-0597">Phosphoprotein</keyword>
<evidence type="ECO:0000256" key="5">
    <source>
        <dbReference type="ARBA" id="ARBA00023016"/>
    </source>
</evidence>
<dbReference type="PANTHER" id="PTHR19375">
    <property type="entry name" value="HEAT SHOCK PROTEIN 70KDA"/>
    <property type="match status" value="1"/>
</dbReference>
<dbReference type="PROSITE" id="PS00329">
    <property type="entry name" value="HSP70_2"/>
    <property type="match status" value="1"/>
</dbReference>
<dbReference type="FunFam" id="3.90.640.10:FF:000003">
    <property type="entry name" value="Molecular chaperone DnaK"/>
    <property type="match status" value="1"/>
</dbReference>
<evidence type="ECO:0000256" key="6">
    <source>
        <dbReference type="ARBA" id="ARBA00023186"/>
    </source>
</evidence>
<comment type="similarity">
    <text evidence="1 7 8">Belongs to the heat shock protein 70 family.</text>
</comment>
<reference evidence="10" key="1">
    <citation type="submission" date="2020-02" db="EMBL/GenBank/DDBJ databases">
        <authorList>
            <person name="Meier V. D."/>
        </authorList>
    </citation>
    <scope>NUCLEOTIDE SEQUENCE</scope>
    <source>
        <strain evidence="10">AVDCRST_MAG86</strain>
    </source>
</reference>
<feature type="compositionally biased region" description="Polar residues" evidence="9">
    <location>
        <begin position="604"/>
        <end position="613"/>
    </location>
</feature>
<dbReference type="GO" id="GO:0005524">
    <property type="term" value="F:ATP binding"/>
    <property type="evidence" value="ECO:0007669"/>
    <property type="project" value="UniProtKB-UniRule"/>
</dbReference>
<dbReference type="PROSITE" id="PS01036">
    <property type="entry name" value="HSP70_3"/>
    <property type="match status" value="1"/>
</dbReference>
<evidence type="ECO:0000313" key="10">
    <source>
        <dbReference type="EMBL" id="CAA9573638.1"/>
    </source>
</evidence>
<dbReference type="Gene3D" id="3.90.640.10">
    <property type="entry name" value="Actin, Chain A, domain 4"/>
    <property type="match status" value="1"/>
</dbReference>
<dbReference type="GO" id="GO:0051082">
    <property type="term" value="F:unfolded protein binding"/>
    <property type="evidence" value="ECO:0007669"/>
    <property type="project" value="InterPro"/>
</dbReference>